<comment type="caution">
    <text evidence="3">The sequence shown here is derived from an EMBL/GenBank/DDBJ whole genome shotgun (WGS) entry which is preliminary data.</text>
</comment>
<reference evidence="3 4" key="1">
    <citation type="submission" date="2023-07" db="EMBL/GenBank/DDBJ databases">
        <title>Genomic Encyclopedia of Type Strains, Phase IV (KMG-IV): sequencing the most valuable type-strain genomes for metagenomic binning, comparative biology and taxonomic classification.</title>
        <authorList>
            <person name="Goeker M."/>
        </authorList>
    </citation>
    <scope>NUCLEOTIDE SEQUENCE [LARGE SCALE GENOMIC DNA]</scope>
    <source>
        <strain evidence="3 4">DSM 23494</strain>
    </source>
</reference>
<protein>
    <submittedName>
        <fullName evidence="3">Uncharacterized protein (DUF58 family)</fullName>
    </submittedName>
</protein>
<name>A0ABU0APX5_9BACI</name>
<evidence type="ECO:0000259" key="2">
    <source>
        <dbReference type="Pfam" id="PF01882"/>
    </source>
</evidence>
<keyword evidence="4" id="KW-1185">Reference proteome</keyword>
<sequence>MKRFFAFVKDIWKLILLYLLIVITFSYAMFQGGFVSWFLFYSFLPFGFYALALSLYQIQKFEVERELSKHEFNAGESVEVTLTIKRQTGFPLFFIVVEDELDQKLRLIKNQNSEKKLLFPGFQKELKIQYLMKNVPRGEHLFHHLRLKTGDPLGLIEKEVQIPLENRILVYPAYEEMTYRPQENHYDQGMTASNERVQRDTSMATGVREYQPGDRFSWINWKATAKRNDIMTKEFEQRKSHDVFILMDCAPDSRFEVVVSFTASLVRAILHKGAQTGFLSSSSERVEFPIRGGEAQLQQIFYHLAKVKDDSKVTVDLVLESENFLSQQNYNLMLITSQMTKPLIEKASYYSSRKGNVTLFLMKKKKEIPTKKELSLIEMAKTRGIKIKMIHDEGFFEAFSEVKRG</sequence>
<dbReference type="RefSeq" id="WP_307479243.1">
    <property type="nucleotide sequence ID" value="NZ_JAUSUB010000037.1"/>
</dbReference>
<dbReference type="Proteomes" id="UP001238088">
    <property type="component" value="Unassembled WGS sequence"/>
</dbReference>
<dbReference type="PANTHER" id="PTHR34351:SF2">
    <property type="entry name" value="DUF58 DOMAIN-CONTAINING PROTEIN"/>
    <property type="match status" value="1"/>
</dbReference>
<dbReference type="PANTHER" id="PTHR34351">
    <property type="entry name" value="SLR1927 PROTEIN-RELATED"/>
    <property type="match status" value="1"/>
</dbReference>
<accession>A0ABU0APX5</accession>
<feature type="transmembrane region" description="Helical" evidence="1">
    <location>
        <begin position="36"/>
        <end position="56"/>
    </location>
</feature>
<gene>
    <name evidence="3" type="ORF">J2S17_005234</name>
</gene>
<feature type="domain" description="DUF58" evidence="2">
    <location>
        <begin position="207"/>
        <end position="389"/>
    </location>
</feature>
<keyword evidence="1" id="KW-1133">Transmembrane helix</keyword>
<proteinExistence type="predicted"/>
<evidence type="ECO:0000256" key="1">
    <source>
        <dbReference type="SAM" id="Phobius"/>
    </source>
</evidence>
<keyword evidence="1" id="KW-0812">Transmembrane</keyword>
<dbReference type="Pfam" id="PF01882">
    <property type="entry name" value="DUF58"/>
    <property type="match status" value="1"/>
</dbReference>
<dbReference type="EMBL" id="JAUSUB010000037">
    <property type="protein sequence ID" value="MDQ0273302.1"/>
    <property type="molecule type" value="Genomic_DNA"/>
</dbReference>
<feature type="transmembrane region" description="Helical" evidence="1">
    <location>
        <begin position="12"/>
        <end position="30"/>
    </location>
</feature>
<dbReference type="InterPro" id="IPR002881">
    <property type="entry name" value="DUF58"/>
</dbReference>
<keyword evidence="1" id="KW-0472">Membrane</keyword>
<evidence type="ECO:0000313" key="3">
    <source>
        <dbReference type="EMBL" id="MDQ0273302.1"/>
    </source>
</evidence>
<evidence type="ECO:0000313" key="4">
    <source>
        <dbReference type="Proteomes" id="UP001238088"/>
    </source>
</evidence>
<organism evidence="3 4">
    <name type="scientific">Cytobacillus purgationiresistens</name>
    <dbReference type="NCBI Taxonomy" id="863449"/>
    <lineage>
        <taxon>Bacteria</taxon>
        <taxon>Bacillati</taxon>
        <taxon>Bacillota</taxon>
        <taxon>Bacilli</taxon>
        <taxon>Bacillales</taxon>
        <taxon>Bacillaceae</taxon>
        <taxon>Cytobacillus</taxon>
    </lineage>
</organism>